<reference evidence="2" key="2">
    <citation type="submission" date="2025-09" db="UniProtKB">
        <authorList>
            <consortium name="Ensembl"/>
        </authorList>
    </citation>
    <scope>IDENTIFICATION</scope>
</reference>
<feature type="region of interest" description="Disordered" evidence="1">
    <location>
        <begin position="1"/>
        <end position="50"/>
    </location>
</feature>
<sequence length="138" mass="14704">MQIPPRGPEPPAQNKQSCCVSRQPRPQLPPAAAASPGGAGPGGRGDGAAATALQRWSRPTLCIRQVAALGAKEPGRAQQEICVGFGAQRQIRVGFGVQWWIRVGFGAQQWIWAGFGAQWCSRVGFGAQWQIRVGFGVQ</sequence>
<organism evidence="2 3">
    <name type="scientific">Nothoprocta perdicaria</name>
    <name type="common">Chilean tinamou</name>
    <name type="synonym">Crypturus perdicarius</name>
    <dbReference type="NCBI Taxonomy" id="30464"/>
    <lineage>
        <taxon>Eukaryota</taxon>
        <taxon>Metazoa</taxon>
        <taxon>Chordata</taxon>
        <taxon>Craniata</taxon>
        <taxon>Vertebrata</taxon>
        <taxon>Euteleostomi</taxon>
        <taxon>Archelosauria</taxon>
        <taxon>Archosauria</taxon>
        <taxon>Dinosauria</taxon>
        <taxon>Saurischia</taxon>
        <taxon>Theropoda</taxon>
        <taxon>Coelurosauria</taxon>
        <taxon>Aves</taxon>
        <taxon>Palaeognathae</taxon>
        <taxon>Tinamiformes</taxon>
        <taxon>Tinamidae</taxon>
        <taxon>Nothoprocta</taxon>
    </lineage>
</organism>
<keyword evidence="3" id="KW-1185">Reference proteome</keyword>
<accession>A0A8C6ZTI1</accession>
<evidence type="ECO:0000313" key="2">
    <source>
        <dbReference type="Ensembl" id="ENSNPEP00000018876.1"/>
    </source>
</evidence>
<feature type="compositionally biased region" description="Gly residues" evidence="1">
    <location>
        <begin position="37"/>
        <end position="46"/>
    </location>
</feature>
<dbReference type="Proteomes" id="UP000694420">
    <property type="component" value="Unplaced"/>
</dbReference>
<protein>
    <submittedName>
        <fullName evidence="2">Uncharacterized protein</fullName>
    </submittedName>
</protein>
<dbReference type="AlphaFoldDB" id="A0A8C6ZTI1"/>
<reference evidence="2" key="1">
    <citation type="submission" date="2025-08" db="UniProtKB">
        <authorList>
            <consortium name="Ensembl"/>
        </authorList>
    </citation>
    <scope>IDENTIFICATION</scope>
</reference>
<proteinExistence type="predicted"/>
<feature type="compositionally biased region" description="Pro residues" evidence="1">
    <location>
        <begin position="1"/>
        <end position="11"/>
    </location>
</feature>
<name>A0A8C6ZTI1_NOTPE</name>
<evidence type="ECO:0000256" key="1">
    <source>
        <dbReference type="SAM" id="MobiDB-lite"/>
    </source>
</evidence>
<dbReference type="Ensembl" id="ENSNPET00000019361.1">
    <property type="protein sequence ID" value="ENSNPEP00000018876.1"/>
    <property type="gene ID" value="ENSNPEG00000014069.1"/>
</dbReference>
<evidence type="ECO:0000313" key="3">
    <source>
        <dbReference type="Proteomes" id="UP000694420"/>
    </source>
</evidence>